<evidence type="ECO:0000256" key="8">
    <source>
        <dbReference type="ARBA" id="ARBA00022898"/>
    </source>
</evidence>
<dbReference type="Gene3D" id="3.40.640.10">
    <property type="entry name" value="Type I PLP-dependent aspartate aminotransferase-like (Major domain)"/>
    <property type="match status" value="1"/>
</dbReference>
<dbReference type="PIRSF" id="PIRSF005572">
    <property type="entry name" value="NifS"/>
    <property type="match status" value="1"/>
</dbReference>
<keyword evidence="15" id="KW-1185">Reference proteome</keyword>
<protein>
    <recommendedName>
        <fullName evidence="5">Cysteine desulfurase</fullName>
        <ecNumber evidence="4">2.8.1.7</ecNumber>
    </recommendedName>
</protein>
<proteinExistence type="inferred from homology"/>
<evidence type="ECO:0000256" key="7">
    <source>
        <dbReference type="ARBA" id="ARBA00022723"/>
    </source>
</evidence>
<evidence type="ECO:0000256" key="10">
    <source>
        <dbReference type="ARBA" id="ARBA00023014"/>
    </source>
</evidence>
<evidence type="ECO:0000256" key="1">
    <source>
        <dbReference type="ARBA" id="ARBA00001933"/>
    </source>
</evidence>
<evidence type="ECO:0000256" key="6">
    <source>
        <dbReference type="ARBA" id="ARBA00022679"/>
    </source>
</evidence>
<dbReference type="Gene3D" id="3.90.1150.10">
    <property type="entry name" value="Aspartate Aminotransferase, domain 1"/>
    <property type="match status" value="1"/>
</dbReference>
<evidence type="ECO:0000313" key="14">
    <source>
        <dbReference type="EMBL" id="MFC5394761.1"/>
    </source>
</evidence>
<evidence type="ECO:0000256" key="4">
    <source>
        <dbReference type="ARBA" id="ARBA00012239"/>
    </source>
</evidence>
<evidence type="ECO:0000259" key="13">
    <source>
        <dbReference type="Pfam" id="PF00266"/>
    </source>
</evidence>
<dbReference type="Pfam" id="PF00266">
    <property type="entry name" value="Aminotran_5"/>
    <property type="match status" value="1"/>
</dbReference>
<reference evidence="15" key="1">
    <citation type="journal article" date="2019" name="Int. J. Syst. Evol. Microbiol.">
        <title>The Global Catalogue of Microorganisms (GCM) 10K type strain sequencing project: providing services to taxonomists for standard genome sequencing and annotation.</title>
        <authorList>
            <consortium name="The Broad Institute Genomics Platform"/>
            <consortium name="The Broad Institute Genome Sequencing Center for Infectious Disease"/>
            <person name="Wu L."/>
            <person name="Ma J."/>
        </authorList>
    </citation>
    <scope>NUCLEOTIDE SEQUENCE [LARGE SCALE GENOMIC DNA]</scope>
    <source>
        <strain evidence="15">CGMCC 1.16326</strain>
    </source>
</reference>
<dbReference type="PROSITE" id="PS00595">
    <property type="entry name" value="AA_TRANSFER_CLASS_5"/>
    <property type="match status" value="1"/>
</dbReference>
<dbReference type="InterPro" id="IPR000192">
    <property type="entry name" value="Aminotrans_V_dom"/>
</dbReference>
<keyword evidence="10" id="KW-0411">Iron-sulfur</keyword>
<evidence type="ECO:0000256" key="11">
    <source>
        <dbReference type="ARBA" id="ARBA00050776"/>
    </source>
</evidence>
<keyword evidence="6" id="KW-0808">Transferase</keyword>
<evidence type="ECO:0000256" key="2">
    <source>
        <dbReference type="ARBA" id="ARBA00003120"/>
    </source>
</evidence>
<dbReference type="RefSeq" id="WP_377010266.1">
    <property type="nucleotide sequence ID" value="NZ_JBHSLV010000032.1"/>
</dbReference>
<dbReference type="InterPro" id="IPR016454">
    <property type="entry name" value="Cysteine_dSase"/>
</dbReference>
<dbReference type="PANTHER" id="PTHR11601:SF34">
    <property type="entry name" value="CYSTEINE DESULFURASE"/>
    <property type="match status" value="1"/>
</dbReference>
<dbReference type="InterPro" id="IPR015424">
    <property type="entry name" value="PyrdxlP-dep_Trfase"/>
</dbReference>
<feature type="domain" description="Aminotransferase class V" evidence="13">
    <location>
        <begin position="4"/>
        <end position="360"/>
    </location>
</feature>
<keyword evidence="7" id="KW-0479">Metal-binding</keyword>
<accession>A0ABW0HC49</accession>
<evidence type="ECO:0000313" key="15">
    <source>
        <dbReference type="Proteomes" id="UP001596104"/>
    </source>
</evidence>
<evidence type="ECO:0000256" key="3">
    <source>
        <dbReference type="ARBA" id="ARBA00006490"/>
    </source>
</evidence>
<comment type="catalytic activity">
    <reaction evidence="11">
        <text>(sulfur carrier)-H + L-cysteine = (sulfur carrier)-SH + L-alanine</text>
        <dbReference type="Rhea" id="RHEA:43892"/>
        <dbReference type="Rhea" id="RHEA-COMP:14737"/>
        <dbReference type="Rhea" id="RHEA-COMP:14739"/>
        <dbReference type="ChEBI" id="CHEBI:29917"/>
        <dbReference type="ChEBI" id="CHEBI:35235"/>
        <dbReference type="ChEBI" id="CHEBI:57972"/>
        <dbReference type="ChEBI" id="CHEBI:64428"/>
        <dbReference type="EC" id="2.8.1.7"/>
    </reaction>
</comment>
<dbReference type="InterPro" id="IPR015421">
    <property type="entry name" value="PyrdxlP-dep_Trfase_major"/>
</dbReference>
<comment type="cofactor">
    <cofactor evidence="1 12">
        <name>pyridoxal 5'-phosphate</name>
        <dbReference type="ChEBI" id="CHEBI:597326"/>
    </cofactor>
</comment>
<gene>
    <name evidence="14" type="ORF">ACFPPC_19155</name>
</gene>
<dbReference type="PANTHER" id="PTHR11601">
    <property type="entry name" value="CYSTEINE DESULFURYLASE FAMILY MEMBER"/>
    <property type="match status" value="1"/>
</dbReference>
<organism evidence="14 15">
    <name type="scientific">Bosea vestrisii</name>
    <dbReference type="NCBI Taxonomy" id="151416"/>
    <lineage>
        <taxon>Bacteria</taxon>
        <taxon>Pseudomonadati</taxon>
        <taxon>Pseudomonadota</taxon>
        <taxon>Alphaproteobacteria</taxon>
        <taxon>Hyphomicrobiales</taxon>
        <taxon>Boseaceae</taxon>
        <taxon>Bosea</taxon>
    </lineage>
</organism>
<comment type="similarity">
    <text evidence="3">Belongs to the class-V pyridoxal-phosphate-dependent aminotransferase family. NifS/IscS subfamily.</text>
</comment>
<dbReference type="InterPro" id="IPR020578">
    <property type="entry name" value="Aminotrans_V_PyrdxlP_BS"/>
</dbReference>
<comment type="function">
    <text evidence="2">Catalyzes the removal of elemental sulfur atoms from cysteine to produce alanine. Seems to participate in the biosynthesis of the nitrogenase metalloclusters by providing the inorganic sulfur required for the Fe-S core formation.</text>
</comment>
<dbReference type="SUPFAM" id="SSF53383">
    <property type="entry name" value="PLP-dependent transferases"/>
    <property type="match status" value="1"/>
</dbReference>
<evidence type="ECO:0000256" key="9">
    <source>
        <dbReference type="ARBA" id="ARBA00023004"/>
    </source>
</evidence>
<dbReference type="EC" id="2.8.1.7" evidence="4"/>
<dbReference type="InterPro" id="IPR015422">
    <property type="entry name" value="PyrdxlP-dep_Trfase_small"/>
</dbReference>
<evidence type="ECO:0000256" key="5">
    <source>
        <dbReference type="ARBA" id="ARBA00013558"/>
    </source>
</evidence>
<keyword evidence="8" id="KW-0663">Pyridoxal phosphate</keyword>
<name>A0ABW0HC49_9HYPH</name>
<dbReference type="EMBL" id="JBHSLV010000032">
    <property type="protein sequence ID" value="MFC5394761.1"/>
    <property type="molecule type" value="Genomic_DNA"/>
</dbReference>
<comment type="caution">
    <text evidence="14">The sequence shown here is derived from an EMBL/GenBank/DDBJ whole genome shotgun (WGS) entry which is preliminary data.</text>
</comment>
<keyword evidence="9" id="KW-0408">Iron</keyword>
<evidence type="ECO:0000256" key="12">
    <source>
        <dbReference type="RuleBase" id="RU004504"/>
    </source>
</evidence>
<dbReference type="Proteomes" id="UP001596104">
    <property type="component" value="Unassembled WGS sequence"/>
</dbReference>
<sequence length="381" mass="39096">MRPVYLDYNATTPVAPEVLAAMMPFLTGAFGNPSSSHALGRQAHAAVERARAEVAGLIGASPDEILFTGGGTEANNLAIRGAIAPDDDRAIVTTAIEHPATEECCRLHEIAGRAVRRVAAGPDGIVSTADMAAAIAQETGLVTLILAQNEIGTLQPVADISALARSAGALAHTDAAQAVGKLPVDVRELGVDLLSIAGHKLNAPKGIGALFLRRSVVLRPVLVGGGQERGIRPGTENVPYIVGLGAACALAGERLKHRRAALAALSQRLLAGLREAVPGLVLVGDPERRLPNTLNVLFPGVSGRRLLEACPAVMASVGSACHADSEEPSAILTALGFERAAALGAVRLSLGWDGTAQDIDTAITELAGAWRSLASARQSAA</sequence>